<evidence type="ECO:0000256" key="1">
    <source>
        <dbReference type="SAM" id="SignalP"/>
    </source>
</evidence>
<dbReference type="InterPro" id="IPR010634">
    <property type="entry name" value="DUF1223"/>
</dbReference>
<dbReference type="Proteomes" id="UP000831019">
    <property type="component" value="Chromosome"/>
</dbReference>
<proteinExistence type="predicted"/>
<dbReference type="Pfam" id="PF06764">
    <property type="entry name" value="DUF1223"/>
    <property type="match status" value="1"/>
</dbReference>
<name>A0ABY3ZL00_9RHOB</name>
<evidence type="ECO:0008006" key="4">
    <source>
        <dbReference type="Google" id="ProtNLM"/>
    </source>
</evidence>
<evidence type="ECO:0000313" key="2">
    <source>
        <dbReference type="EMBL" id="UOA15258.1"/>
    </source>
</evidence>
<keyword evidence="3" id="KW-1185">Reference proteome</keyword>
<sequence>MAITSNFLSVWNFMKPLIYPVLAALSLLAAPLQAQQDQPVVVELFTSQGCSSCPAADAMLAEIAGRDDIIALALHVDYWDYIGWKDPFGDALHAERQRGYAAVGRRRSIFTPELIVQGQTDIVGAKPMKLMDAVEKHAEVAPSIALNIEHSGDAVQIKAEPLAQPSGLMQVHMLRYSPMERTKVTRGENAGHVMEHSNVVQGWQVLAKWDGSTPLSLTAKAEGDLPVVVIIQQQEPGGPGAILAAARSR</sequence>
<organism evidence="2 3">
    <name type="scientific">Sulfitobacter dubius</name>
    <dbReference type="NCBI Taxonomy" id="218673"/>
    <lineage>
        <taxon>Bacteria</taxon>
        <taxon>Pseudomonadati</taxon>
        <taxon>Pseudomonadota</taxon>
        <taxon>Alphaproteobacteria</taxon>
        <taxon>Rhodobacterales</taxon>
        <taxon>Roseobacteraceae</taxon>
        <taxon>Sulfitobacter</taxon>
    </lineage>
</organism>
<dbReference type="PANTHER" id="PTHR36057:SF1">
    <property type="entry name" value="LIPOPROTEIN LIPID ATTACHMENT SITE-LIKE PROTEIN, PUTATIVE (DUF1223)-RELATED"/>
    <property type="match status" value="1"/>
</dbReference>
<dbReference type="InterPro" id="IPR036249">
    <property type="entry name" value="Thioredoxin-like_sf"/>
</dbReference>
<evidence type="ECO:0000313" key="3">
    <source>
        <dbReference type="Proteomes" id="UP000831019"/>
    </source>
</evidence>
<protein>
    <recommendedName>
        <fullName evidence="4">DUF1223 domain-containing protein</fullName>
    </recommendedName>
</protein>
<reference evidence="3" key="1">
    <citation type="journal article" date="2022" name="Microorganisms">
        <title>Beyond the ABCs#Discovery of Three New Plasmid Types in Rhodobacterales (RepQ, RepY, RepW).</title>
        <authorList>
            <person name="Freese H.M."/>
            <person name="Ringel V."/>
            <person name="Overmann J."/>
            <person name="Petersen J."/>
        </authorList>
    </citation>
    <scope>NUCLEOTIDE SEQUENCE [LARGE SCALE GENOMIC DNA]</scope>
    <source>
        <strain evidence="3">DSM 109990</strain>
    </source>
</reference>
<dbReference type="PANTHER" id="PTHR36057">
    <property type="match status" value="1"/>
</dbReference>
<gene>
    <name evidence="2" type="ORF">DSM109990_02084</name>
</gene>
<keyword evidence="1" id="KW-0732">Signal</keyword>
<feature type="signal peptide" evidence="1">
    <location>
        <begin position="1"/>
        <end position="34"/>
    </location>
</feature>
<feature type="chain" id="PRO_5047547641" description="DUF1223 domain-containing protein" evidence="1">
    <location>
        <begin position="35"/>
        <end position="249"/>
    </location>
</feature>
<dbReference type="SUPFAM" id="SSF52833">
    <property type="entry name" value="Thioredoxin-like"/>
    <property type="match status" value="1"/>
</dbReference>
<dbReference type="EMBL" id="CP085144">
    <property type="protein sequence ID" value="UOA15258.1"/>
    <property type="molecule type" value="Genomic_DNA"/>
</dbReference>
<accession>A0ABY3ZL00</accession>